<feature type="region of interest" description="Disordered" evidence="1">
    <location>
        <begin position="1"/>
        <end position="25"/>
    </location>
</feature>
<dbReference type="EMBL" id="GL537508">
    <property type="protein sequence ID" value="EFQ86171.1"/>
    <property type="molecule type" value="Genomic_DNA"/>
</dbReference>
<organism evidence="3">
    <name type="scientific">Pyrenophora teres f. teres (strain 0-1)</name>
    <name type="common">Barley net blotch fungus</name>
    <name type="synonym">Drechslera teres f. teres</name>
    <dbReference type="NCBI Taxonomy" id="861557"/>
    <lineage>
        <taxon>Eukaryota</taxon>
        <taxon>Fungi</taxon>
        <taxon>Dikarya</taxon>
        <taxon>Ascomycota</taxon>
        <taxon>Pezizomycotina</taxon>
        <taxon>Dothideomycetes</taxon>
        <taxon>Pleosporomycetidae</taxon>
        <taxon>Pleosporales</taxon>
        <taxon>Pleosporineae</taxon>
        <taxon>Pleosporaceae</taxon>
        <taxon>Pyrenophora</taxon>
    </lineage>
</organism>
<evidence type="ECO:0000313" key="3">
    <source>
        <dbReference type="Proteomes" id="UP000001067"/>
    </source>
</evidence>
<dbReference type="HOGENOM" id="CLU_2961934_0_0_1"/>
<dbReference type="Proteomes" id="UP000001067">
    <property type="component" value="Unassembled WGS sequence"/>
</dbReference>
<dbReference type="AlphaFoldDB" id="E3S778"/>
<name>E3S778_PYRTT</name>
<protein>
    <submittedName>
        <fullName evidence="2">Uncharacterized protein</fullName>
    </submittedName>
</protein>
<evidence type="ECO:0000313" key="2">
    <source>
        <dbReference type="EMBL" id="EFQ86171.1"/>
    </source>
</evidence>
<sequence>MVDKRKLNNIAKKKRASTKDGLKKQGVLEKRATPKIPEEYKEFEHLFREVADEQALPKH</sequence>
<evidence type="ECO:0000256" key="1">
    <source>
        <dbReference type="SAM" id="MobiDB-lite"/>
    </source>
</evidence>
<gene>
    <name evidence="2" type="ORF">PTT_18649</name>
</gene>
<dbReference type="KEGG" id="pte:PTT_18649"/>
<accession>E3S778</accession>
<reference evidence="2 3" key="1">
    <citation type="journal article" date="2010" name="Genome Biol.">
        <title>A first genome assembly of the barley fungal pathogen Pyrenophora teres f. teres.</title>
        <authorList>
            <person name="Ellwood S.R."/>
            <person name="Liu Z."/>
            <person name="Syme R.A."/>
            <person name="Lai Z."/>
            <person name="Hane J.K."/>
            <person name="Keiper F."/>
            <person name="Moffat C.S."/>
            <person name="Oliver R.P."/>
            <person name="Friesen T.L."/>
        </authorList>
    </citation>
    <scope>NUCLEOTIDE SEQUENCE [LARGE SCALE GENOMIC DNA]</scope>
    <source>
        <strain evidence="2 3">0-1</strain>
    </source>
</reference>
<proteinExistence type="predicted"/>
<keyword evidence="3" id="KW-1185">Reference proteome</keyword>